<dbReference type="EMBL" id="QEAN01000714">
    <property type="protein sequence ID" value="TPX30137.1"/>
    <property type="molecule type" value="Genomic_DNA"/>
</dbReference>
<organism evidence="1 2">
    <name type="scientific">Synchytrium endobioticum</name>
    <dbReference type="NCBI Taxonomy" id="286115"/>
    <lineage>
        <taxon>Eukaryota</taxon>
        <taxon>Fungi</taxon>
        <taxon>Fungi incertae sedis</taxon>
        <taxon>Chytridiomycota</taxon>
        <taxon>Chytridiomycota incertae sedis</taxon>
        <taxon>Chytridiomycetes</taxon>
        <taxon>Synchytriales</taxon>
        <taxon>Synchytriaceae</taxon>
        <taxon>Synchytrium</taxon>
    </lineage>
</organism>
<accession>A0A507BJG5</accession>
<gene>
    <name evidence="1" type="ORF">SeMB42_g07966</name>
</gene>
<keyword evidence="2" id="KW-1185">Reference proteome</keyword>
<evidence type="ECO:0000313" key="2">
    <source>
        <dbReference type="Proteomes" id="UP000317494"/>
    </source>
</evidence>
<name>A0A507BJG5_9FUNG</name>
<comment type="caution">
    <text evidence="1">The sequence shown here is derived from an EMBL/GenBank/DDBJ whole genome shotgun (WGS) entry which is preliminary data.</text>
</comment>
<protein>
    <submittedName>
        <fullName evidence="1">Uncharacterized protein</fullName>
    </submittedName>
</protein>
<reference evidence="1 2" key="1">
    <citation type="journal article" date="2019" name="Sci. Rep.">
        <title>Comparative genomics of chytrid fungi reveal insights into the obligate biotrophic and pathogenic lifestyle of Synchytrium endobioticum.</title>
        <authorList>
            <person name="van de Vossenberg B.T.L.H."/>
            <person name="Warris S."/>
            <person name="Nguyen H.D.T."/>
            <person name="van Gent-Pelzer M.P.E."/>
            <person name="Joly D.L."/>
            <person name="van de Geest H.C."/>
            <person name="Bonants P.J.M."/>
            <person name="Smith D.S."/>
            <person name="Levesque C.A."/>
            <person name="van der Lee T.A.J."/>
        </authorList>
    </citation>
    <scope>NUCLEOTIDE SEQUENCE [LARGE SCALE GENOMIC DNA]</scope>
    <source>
        <strain evidence="1 2">MB42</strain>
    </source>
</reference>
<dbReference type="VEuPathDB" id="FungiDB:SeMB42_g07966"/>
<dbReference type="AlphaFoldDB" id="A0A507BJG5"/>
<sequence length="90" mass="9971">MSNLCRMTVCVCVLESASTRATSWAGRPWLWTEGSSMSSRLTSPEVDAYDDVMKSRVAAARISRRCISITASSEDSTGIFSYKLRNDHDT</sequence>
<evidence type="ECO:0000313" key="1">
    <source>
        <dbReference type="EMBL" id="TPX30137.1"/>
    </source>
</evidence>
<dbReference type="Proteomes" id="UP000317494">
    <property type="component" value="Unassembled WGS sequence"/>
</dbReference>
<proteinExistence type="predicted"/>